<feature type="compositionally biased region" description="Low complexity" evidence="1">
    <location>
        <begin position="1377"/>
        <end position="1398"/>
    </location>
</feature>
<dbReference type="PANTHER" id="PTHR37988">
    <property type="entry name" value="UPF0592 MEMBRANE PROTEIN C7D4.03C"/>
    <property type="match status" value="1"/>
</dbReference>
<dbReference type="Proteomes" id="UP000236621">
    <property type="component" value="Unassembled WGS sequence"/>
</dbReference>
<feature type="compositionally biased region" description="Basic and acidic residues" evidence="1">
    <location>
        <begin position="82"/>
        <end position="92"/>
    </location>
</feature>
<dbReference type="Pfam" id="PF08578">
    <property type="entry name" value="DUF1765"/>
    <property type="match status" value="1"/>
</dbReference>
<feature type="compositionally biased region" description="Polar residues" evidence="1">
    <location>
        <begin position="284"/>
        <end position="328"/>
    </location>
</feature>
<organism evidence="2 3">
    <name type="scientific">Tolypocladium capitatum</name>
    <dbReference type="NCBI Taxonomy" id="45235"/>
    <lineage>
        <taxon>Eukaryota</taxon>
        <taxon>Fungi</taxon>
        <taxon>Dikarya</taxon>
        <taxon>Ascomycota</taxon>
        <taxon>Pezizomycotina</taxon>
        <taxon>Sordariomycetes</taxon>
        <taxon>Hypocreomycetidae</taxon>
        <taxon>Hypocreales</taxon>
        <taxon>Ophiocordycipitaceae</taxon>
        <taxon>Tolypocladium</taxon>
    </lineage>
</organism>
<feature type="compositionally biased region" description="Basic and acidic residues" evidence="1">
    <location>
        <begin position="1171"/>
        <end position="1180"/>
    </location>
</feature>
<feature type="region of interest" description="Disordered" evidence="1">
    <location>
        <begin position="1136"/>
        <end position="1180"/>
    </location>
</feature>
<protein>
    <submittedName>
        <fullName evidence="2">Membrane protein</fullName>
    </submittedName>
</protein>
<feature type="region of interest" description="Disordered" evidence="1">
    <location>
        <begin position="1060"/>
        <end position="1121"/>
    </location>
</feature>
<dbReference type="InterPro" id="IPR013887">
    <property type="entry name" value="UPF0592"/>
</dbReference>
<dbReference type="PANTHER" id="PTHR37988:SF1">
    <property type="entry name" value="UPF0592 MEMBRANE PROTEIN C7D4.03C"/>
    <property type="match status" value="1"/>
</dbReference>
<feature type="region of interest" description="Disordered" evidence="1">
    <location>
        <begin position="1276"/>
        <end position="1302"/>
    </location>
</feature>
<feature type="region of interest" description="Disordered" evidence="1">
    <location>
        <begin position="939"/>
        <end position="959"/>
    </location>
</feature>
<feature type="compositionally biased region" description="Basic and acidic residues" evidence="1">
    <location>
        <begin position="107"/>
        <end position="120"/>
    </location>
</feature>
<evidence type="ECO:0000256" key="1">
    <source>
        <dbReference type="SAM" id="MobiDB-lite"/>
    </source>
</evidence>
<feature type="compositionally biased region" description="Polar residues" evidence="1">
    <location>
        <begin position="1160"/>
        <end position="1170"/>
    </location>
</feature>
<evidence type="ECO:0000313" key="2">
    <source>
        <dbReference type="EMBL" id="PNY27141.1"/>
    </source>
</evidence>
<dbReference type="OrthoDB" id="296767at2759"/>
<proteinExistence type="predicted"/>
<sequence>MTPAVEQPARALSPSQPGRDVLSLPSLSFDEPAASQPVAQPQPRDHGAGAFEWQSWADLSAFDLSSFNTEFRLDTSAFSNGKKLEPAQRPEPEPAPEARLAPPQEEAPDKLLRKPSDARSRTASLINRPRPWLPSGSGPTREAANGGRQRRPHSSKAADHGLVTATPEPPRTQPSERGMPPSASFANLARWPWAATSRSPSPKIVREPPANKPPSRAATAMHTNAPPERLQLITHMDLKQTEKNQTPDSPKPTPKALARTGSYFAKMKKKSPGPMRMHDGGPESDNSCASSSTSLGNRASNSGKTSASQSTCSDGNTNTPVTDESSSEMTLHMRDSLWSSFKTLEVEFKGFGFKQAAQRVGQVKSLVLPFLRSTMDHGSTKSLRLEDLDRRATILNRWWAAILEMLDDQAQHPVPGVDRPILLEAAALLMMRPEWRQATSCFQALADRSPSERVRSRSWTNSSDSSIQSALLAESAEHNVRTMFVTNLVKQMGYVVDKMSMRHAPLSLVNFSGKTCAYAFFFAPGVVDILVRLWGLTPELIRRAGDEFGLPRKDTGESDDITALFPPNLGLFGWTSARRTWAMLKQIPKMSLLVARISWTGPWVSRWKGRDTDLFFIFCKYFHVLSDQFMPSGLPLTEKARSPAFVLVHAQLLSILDTTIHRQTAIEHAYGPPLIDSVNGADASALAMPLPPTNLMRGMAENRLVILLRDVLADDAAEMACARHTFAESFAAVMKGATCKTWQFNSAACFTLCDFLEEAIMIFHEFESRNMSTRYIDWTFWLKVCKRIMNSLNTMSEVRMLSFIHAIWDAVAKDPHRKAALCVDWLLTEETFNTYFNNWCPMVRAYYQRLLCWRICRDDGNANEVDLDIMLVAAARLKTAWSHYLYLKRSAEEAGRATPSTVPTCPALGKKFMIIRQEVNTPQPGLFMGFDTFARTSSNDGSSWNGFPDTSPSGKGDSKKRWSLLGKVLSLTTGNSAGQSAASDGLAMNPCADNEPFGTRREAAEMLARPAALPALSNAARSNGRTGSAEPDSLSSSPVFEEQKYTFKFILGWLQHPAPTPGRDLTRPKLPAPAQSQVAVRARNGRVASPSPTLGSSLGPGRDARHGGLGQRDRRSSVNASVEEWLRVTPMAAAELGDENWNTSGSGANERRCSSAGEMSYSSTEAQASRAQEKQEATREPLTKAVKPVGIYAKNCVYSGRALAEWGQVVLEYNSFIDRRREEGVGCLGEMEVPRLGVEGFRKAGEARRVVANNHTSNAFPVCDARPRTAQHRLHARRPPTADLAGRSAGLDAAPPDAAPPDLDPACPTPASPARTAISVASGVSRSCDLGRPGCQRCVKYGVGCPGYRDQAELVFRNANPSTVSKRKKRTAKPGDAEANAASSSTSDSSGSATPAASMDDELGPPLVLSHATDLVPSPKRPDATCLTLPPSLGEHWTSHSVPILLNVYSALDFLNNTYRANPPDGPLVWAAHLFSRTYVTNIRYPTSIHRDSEAETQRELGTYLGRTLSSVSAALKSSRGAFRDDVLATVWILANYELLAGSLNRTEPLSPWHLHARGLYSILKARGSAPLYTYAGRMAFWPCYNMVQIQALVSHTECPPESDEWLGIIRDNLFDGEAYSLHVAVFVTECAHVQARVLAILHRRDFRAAESEYQALVGGFTKAEKELDEAVAASNDRAQEMDSYMRNLHNSALVKGYHYIQLLANFLTHYPPSKLSLEDLGAQRDRCLQRTRSAAQEIVDSVPWILGPLASGKDKSPRVLFDALKMVWPLTSVYIVPTTLPEQKSEAEAALIFIGKEIGVRQALSAYPGRFSLPLEAQRPLGAVEPAGTGREGGLIPLVSGRRDRHVCEEGRSFGADMGVCQGNERGVV</sequence>
<comment type="caution">
    <text evidence="2">The sequence shown here is derived from an EMBL/GenBank/DDBJ whole genome shotgun (WGS) entry which is preliminary data.</text>
</comment>
<feature type="compositionally biased region" description="Low complexity" evidence="1">
    <location>
        <begin position="32"/>
        <end position="42"/>
    </location>
</feature>
<evidence type="ECO:0000313" key="3">
    <source>
        <dbReference type="Proteomes" id="UP000236621"/>
    </source>
</evidence>
<feature type="region of interest" description="Disordered" evidence="1">
    <location>
        <begin position="1"/>
        <end position="49"/>
    </location>
</feature>
<accession>A0A2K3QHX3</accession>
<gene>
    <name evidence="2" type="ORF">TCAP_02939</name>
</gene>
<reference evidence="2 3" key="1">
    <citation type="submission" date="2017-08" db="EMBL/GenBank/DDBJ databases">
        <title>Harnessing the power of phylogenomics to disentangle the directionality and signatures of interkingdom host jumping in the parasitic fungal genus Tolypocladium.</title>
        <authorList>
            <person name="Quandt C.A."/>
            <person name="Patterson W."/>
            <person name="Spatafora J.W."/>
        </authorList>
    </citation>
    <scope>NUCLEOTIDE SEQUENCE [LARGE SCALE GENOMIC DNA]</scope>
    <source>
        <strain evidence="2 3">CBS 113982</strain>
    </source>
</reference>
<dbReference type="STRING" id="45235.A0A2K3QHX3"/>
<name>A0A2K3QHX3_9HYPO</name>
<feature type="compositionally biased region" description="Low complexity" evidence="1">
    <location>
        <begin position="1089"/>
        <end position="1101"/>
    </location>
</feature>
<feature type="compositionally biased region" description="Polar residues" evidence="1">
    <location>
        <begin position="939"/>
        <end position="953"/>
    </location>
</feature>
<dbReference type="EMBL" id="NRSZ01000454">
    <property type="protein sequence ID" value="PNY27141.1"/>
    <property type="molecule type" value="Genomic_DNA"/>
</dbReference>
<feature type="region of interest" description="Disordered" evidence="1">
    <location>
        <begin position="76"/>
        <end position="328"/>
    </location>
</feature>
<keyword evidence="3" id="KW-1185">Reference proteome</keyword>
<feature type="region of interest" description="Disordered" evidence="1">
    <location>
        <begin position="1359"/>
        <end position="1416"/>
    </location>
</feature>
<feature type="compositionally biased region" description="Basic and acidic residues" evidence="1">
    <location>
        <begin position="1102"/>
        <end position="1116"/>
    </location>
</feature>